<dbReference type="PANTHER" id="PTHR12652:SF25">
    <property type="entry name" value="MICROBODY (PEROXISOME) PROLIFERATION PROTEIN PEROXIN 11C (EUROFUNG)"/>
    <property type="match status" value="1"/>
</dbReference>
<feature type="compositionally biased region" description="Polar residues" evidence="1">
    <location>
        <begin position="21"/>
        <end position="32"/>
    </location>
</feature>
<evidence type="ECO:0000313" key="3">
    <source>
        <dbReference type="Proteomes" id="UP001397290"/>
    </source>
</evidence>
<evidence type="ECO:0008006" key="4">
    <source>
        <dbReference type="Google" id="ProtNLM"/>
    </source>
</evidence>
<accession>A0AAW0RPH5</accession>
<gene>
    <name evidence="2" type="ORF">G3M48_006258</name>
</gene>
<dbReference type="AlphaFoldDB" id="A0AAW0RPH5"/>
<organism evidence="2 3">
    <name type="scientific">Beauveria asiatica</name>
    <dbReference type="NCBI Taxonomy" id="1069075"/>
    <lineage>
        <taxon>Eukaryota</taxon>
        <taxon>Fungi</taxon>
        <taxon>Dikarya</taxon>
        <taxon>Ascomycota</taxon>
        <taxon>Pezizomycotina</taxon>
        <taxon>Sordariomycetes</taxon>
        <taxon>Hypocreomycetidae</taxon>
        <taxon>Hypocreales</taxon>
        <taxon>Cordycipitaceae</taxon>
        <taxon>Beauveria</taxon>
    </lineage>
</organism>
<proteinExistence type="predicted"/>
<evidence type="ECO:0000256" key="1">
    <source>
        <dbReference type="SAM" id="MobiDB-lite"/>
    </source>
</evidence>
<dbReference type="PANTHER" id="PTHR12652">
    <property type="entry name" value="PEROXISOMAL BIOGENESIS FACTOR 11"/>
    <property type="match status" value="1"/>
</dbReference>
<evidence type="ECO:0000313" key="2">
    <source>
        <dbReference type="EMBL" id="KAK8144127.1"/>
    </source>
</evidence>
<dbReference type="Proteomes" id="UP001397290">
    <property type="component" value="Unassembled WGS sequence"/>
</dbReference>
<sequence length="342" mass="36631">MSESASETLAPVEPLAVLPSSLPSEKATVTTGPPSDAASTPRPRRADSASPPSALARADAFIAHLQRCMQTRAGADTVLMFACYATRLAGNVLDIGGRAALRSSARQLVAALFSLPPSTSVVLKPATMPRSVALVLDLAARLQAYSGMVSEMRTMGRLWGLLGLYSAVKGLMAARSKQQQQQQKQTDSLSDESAEKTFAALVAWAQTLCLVVFQVCENAAYLGSKKILPIKPQSQGRLAILSVRFWGAYVAMEVVKHLTERARRLSASGGVKTTTTAAAAAAAAEEKRWQEDWRTAFYRNAAWAPLTMHWGTPGGLLPDVLVALFALYPATGGMRDLWRRTA</sequence>
<dbReference type="EMBL" id="JAAHCF010000423">
    <property type="protein sequence ID" value="KAK8144127.1"/>
    <property type="molecule type" value="Genomic_DNA"/>
</dbReference>
<keyword evidence="3" id="KW-1185">Reference proteome</keyword>
<name>A0AAW0RPH5_9HYPO</name>
<protein>
    <recommendedName>
        <fullName evidence="4">Peroxin 11C</fullName>
    </recommendedName>
</protein>
<comment type="caution">
    <text evidence="2">The sequence shown here is derived from an EMBL/GenBank/DDBJ whole genome shotgun (WGS) entry which is preliminary data.</text>
</comment>
<feature type="region of interest" description="Disordered" evidence="1">
    <location>
        <begin position="1"/>
        <end position="51"/>
    </location>
</feature>
<reference evidence="2 3" key="1">
    <citation type="submission" date="2020-02" db="EMBL/GenBank/DDBJ databases">
        <title>Comparative genomics of the hypocrealean fungal genus Beauvera.</title>
        <authorList>
            <person name="Showalter D.N."/>
            <person name="Bushley K.E."/>
            <person name="Rehner S.A."/>
        </authorList>
    </citation>
    <scope>NUCLEOTIDE SEQUENCE [LARGE SCALE GENOMIC DNA]</scope>
    <source>
        <strain evidence="2 3">ARSEF4384</strain>
    </source>
</reference>